<feature type="domain" description="Outer membrane cytochrome MtrC/MtrF-like" evidence="3">
    <location>
        <begin position="172"/>
        <end position="298"/>
    </location>
</feature>
<dbReference type="GO" id="GO:0016491">
    <property type="term" value="F:oxidoreductase activity"/>
    <property type="evidence" value="ECO:0007669"/>
    <property type="project" value="TreeGrafter"/>
</dbReference>
<dbReference type="InterPro" id="IPR036280">
    <property type="entry name" value="Multihaem_cyt_sf"/>
</dbReference>
<reference evidence="4 5" key="1">
    <citation type="journal article" date="2010" name="Stand. Genomic Sci.">
        <title>Complete genome sequence of Ferrimonas balearica type strain (PAT).</title>
        <authorList>
            <person name="Nolan M."/>
            <person name="Sikorski J."/>
            <person name="Davenport K."/>
            <person name="Lucas S."/>
            <person name="Glavina Del Rio T."/>
            <person name="Tice H."/>
            <person name="Cheng J."/>
            <person name="Goodwin L."/>
            <person name="Pitluck S."/>
            <person name="Liolios K."/>
            <person name="Ivanova N."/>
            <person name="Mavromatis K."/>
            <person name="Ovchinnikova G."/>
            <person name="Pati A."/>
            <person name="Chen A."/>
            <person name="Palaniappan K."/>
            <person name="Land M."/>
            <person name="Hauser L."/>
            <person name="Chang Y."/>
            <person name="Jeffries C."/>
            <person name="Tapia R."/>
            <person name="Brettin T."/>
            <person name="Detter J."/>
            <person name="Han C."/>
            <person name="Yasawong M."/>
            <person name="Rohde M."/>
            <person name="Tindall B."/>
            <person name="Goker M."/>
            <person name="Woyke T."/>
            <person name="Bristow J."/>
            <person name="Eisen J."/>
            <person name="Markowitz V."/>
            <person name="Hugenholtz P."/>
            <person name="Kyrpides N."/>
            <person name="Klenk H."/>
            <person name="Lapidus A."/>
        </authorList>
    </citation>
    <scope>NUCLEOTIDE SEQUENCE [LARGE SCALE GENOMIC DNA]</scope>
    <source>
        <strain evidence="5">DSM 9799 / CCM 4581 / KCTC 23876 / PAT</strain>
    </source>
</reference>
<accession>E1SUK7</accession>
<evidence type="ECO:0000259" key="3">
    <source>
        <dbReference type="Pfam" id="PF22113"/>
    </source>
</evidence>
<keyword evidence="1" id="KW-0732">Signal</keyword>
<dbReference type="Pfam" id="PF22111">
    <property type="entry name" value="MtrC-MtrF_N"/>
    <property type="match status" value="1"/>
</dbReference>
<dbReference type="Pfam" id="PF22113">
    <property type="entry name" value="Mtrc-MtrF_II-IV_dom"/>
    <property type="match status" value="2"/>
</dbReference>
<dbReference type="STRING" id="550540.Fbal_3115"/>
<dbReference type="PROSITE" id="PS51257">
    <property type="entry name" value="PROKAR_LIPOPROTEIN"/>
    <property type="match status" value="1"/>
</dbReference>
<dbReference type="SUPFAM" id="SSF48695">
    <property type="entry name" value="Multiheme cytochromes"/>
    <property type="match status" value="1"/>
</dbReference>
<sequence length="762" mass="82458">MKYAVNRWSATLATAMLLGLTGCQDGKDGAPGEDGGVVSPVAEALTVAITGTQVVEGRLAIEFDARNELDLPVIKIDGLKVQAVQLQPYAEGERSQWQVLGYDKCLPGNCAGSLEELGDGQYRYTFAGALDGLYNSEFPQRVLLTVPATSRYPEATARLDAMADGAEPTQTRDIIDDARCLNCHESIDAIVHGGDETASCASCHTGNKMSDADKVWPVLAHQVHIGLSSRPVGNCSSCHETEARTDLAQALNWQTVPTRETCESCHDLASNPIYDHAGQPTNENCVECHSAESINDAHLGGYQKAQAEDQRGIVTVDVESAKLVDGAEVGEAAGEHYAMISLSLRDRAGERLILDAANPGNASWIKNLQMYVNWGASVDFTNSRGYSIFVKSNKKHGESIDGGYTPDGERPRTKPYLGGEQQAGVYVYKLGPIVTEDAISGDLLNDSGFITNRLIYCFDPEQNLVDCDTAGHAKNAAYNARWYFTKDGLTDADAHARPVIVSNAKCGSCHGYDEASDNTELSCRNCHSRKTEMNKALADTTCFSGHDDDELGEHLLPRMERAMAVRSQSGFVSSTADAVDPCLACHNPNTPPTQAIRELHTQAGDKYFVEELTVTHPDHKVWMHSLHANQRATQAMENGVRNVEYPADLANCSRCHEGDSFGVDRLSQVGRPLALDLDYNPDSQAHPATDISVDAYVSPVSATCYACHAKKPNAQGQLEIVPAVRAHMEQHGGRFGVPLAQLEVESCAVCHSVDNLKQAHKL</sequence>
<dbReference type="Proteomes" id="UP000006683">
    <property type="component" value="Chromosome"/>
</dbReference>
<evidence type="ECO:0000259" key="2">
    <source>
        <dbReference type="Pfam" id="PF22111"/>
    </source>
</evidence>
<dbReference type="PANTHER" id="PTHR35038">
    <property type="entry name" value="DISSIMILATORY SULFITE REDUCTASE SIRA"/>
    <property type="match status" value="1"/>
</dbReference>
<organism evidence="4 5">
    <name type="scientific">Ferrimonas balearica (strain DSM 9799 / CCM 4581 / KCTC 23876 / PAT)</name>
    <dbReference type="NCBI Taxonomy" id="550540"/>
    <lineage>
        <taxon>Bacteria</taxon>
        <taxon>Pseudomonadati</taxon>
        <taxon>Pseudomonadota</taxon>
        <taxon>Gammaproteobacteria</taxon>
        <taxon>Alteromonadales</taxon>
        <taxon>Ferrimonadaceae</taxon>
        <taxon>Ferrimonas</taxon>
    </lineage>
</organism>
<dbReference type="Gene3D" id="1.10.720.180">
    <property type="match status" value="1"/>
</dbReference>
<dbReference type="InterPro" id="IPR054334">
    <property type="entry name" value="MtrC-MtrF_dom_I"/>
</dbReference>
<evidence type="ECO:0000313" key="5">
    <source>
        <dbReference type="Proteomes" id="UP000006683"/>
    </source>
</evidence>
<dbReference type="EMBL" id="CP002209">
    <property type="protein sequence ID" value="ADN77314.1"/>
    <property type="molecule type" value="Genomic_DNA"/>
</dbReference>
<dbReference type="PANTHER" id="PTHR35038:SF8">
    <property type="entry name" value="C-TYPE POLYHEME CYTOCHROME OMCC"/>
    <property type="match status" value="1"/>
</dbReference>
<evidence type="ECO:0000256" key="1">
    <source>
        <dbReference type="ARBA" id="ARBA00022729"/>
    </source>
</evidence>
<name>E1SUK7_FERBD</name>
<dbReference type="HOGENOM" id="CLU_011293_0_0_6"/>
<proteinExistence type="predicted"/>
<dbReference type="KEGG" id="fbl:Fbal_3115"/>
<feature type="domain" description="Decaheme cytochrome c component MtrC/MtrF" evidence="2">
    <location>
        <begin position="57"/>
        <end position="142"/>
    </location>
</feature>
<dbReference type="eggNOG" id="ENOG5033QQC">
    <property type="taxonomic scope" value="Bacteria"/>
</dbReference>
<gene>
    <name evidence="4" type="ordered locus">Fbal_3115</name>
</gene>
<protein>
    <submittedName>
        <fullName evidence="4">Decaheme c-type cytochrome, OmcA/MtrC family</fullName>
    </submittedName>
</protein>
<feature type="domain" description="Outer membrane cytochrome MtrC/MtrF-like" evidence="3">
    <location>
        <begin position="574"/>
        <end position="760"/>
    </location>
</feature>
<dbReference type="InterPro" id="IPR051829">
    <property type="entry name" value="Multiheme_Cytochr_ET"/>
</dbReference>
<dbReference type="CDD" id="cd08168">
    <property type="entry name" value="Cytochrom_C3"/>
    <property type="match status" value="1"/>
</dbReference>
<keyword evidence="5" id="KW-1185">Reference proteome</keyword>
<dbReference type="AlphaFoldDB" id="E1SUK7"/>
<dbReference type="InterPro" id="IPR054337">
    <property type="entry name" value="Mtrc-MtrF-like_dom_II/IV"/>
</dbReference>
<evidence type="ECO:0000313" key="4">
    <source>
        <dbReference type="EMBL" id="ADN77314.1"/>
    </source>
</evidence>